<dbReference type="KEGG" id="mor:MOC_1760"/>
<evidence type="ECO:0000313" key="2">
    <source>
        <dbReference type="Proteomes" id="UP000029492"/>
    </source>
</evidence>
<dbReference type="STRING" id="693986.MOC_1760"/>
<organism evidence="1 2">
    <name type="scientific">Methylobacterium oryzae CBMB20</name>
    <dbReference type="NCBI Taxonomy" id="693986"/>
    <lineage>
        <taxon>Bacteria</taxon>
        <taxon>Pseudomonadati</taxon>
        <taxon>Pseudomonadota</taxon>
        <taxon>Alphaproteobacteria</taxon>
        <taxon>Hyphomicrobiales</taxon>
        <taxon>Methylobacteriaceae</taxon>
        <taxon>Methylobacterium</taxon>
    </lineage>
</organism>
<dbReference type="HOGENOM" id="CLU_2396309_0_0_5"/>
<dbReference type="EMBL" id="CP003811">
    <property type="protein sequence ID" value="AIQ89515.1"/>
    <property type="molecule type" value="Genomic_DNA"/>
</dbReference>
<reference evidence="1 2" key="1">
    <citation type="journal article" date="2014" name="PLoS ONE">
        <title>Genome Information of Methylobacterium oryzae, a Plant-Probiotic Methylotroph in the Phyllosphere.</title>
        <authorList>
            <person name="Kwak M.J."/>
            <person name="Jeong H."/>
            <person name="Madhaiyan M."/>
            <person name="Lee Y."/>
            <person name="Sa T.M."/>
            <person name="Oh T.K."/>
            <person name="Kim J.F."/>
        </authorList>
    </citation>
    <scope>NUCLEOTIDE SEQUENCE [LARGE SCALE GENOMIC DNA]</scope>
    <source>
        <strain evidence="1 2">CBMB20</strain>
    </source>
</reference>
<dbReference type="Proteomes" id="UP000029492">
    <property type="component" value="Chromosome"/>
</dbReference>
<dbReference type="AlphaFoldDB" id="A0A089NSJ3"/>
<name>A0A089NSJ3_9HYPH</name>
<evidence type="ECO:0000313" key="1">
    <source>
        <dbReference type="EMBL" id="AIQ89515.1"/>
    </source>
</evidence>
<keyword evidence="2" id="KW-1185">Reference proteome</keyword>
<sequence length="93" mass="9748">MLQTAASCHTIRNRWAAGFIPAPRRDFRSDGARLCGRAPACLAARAGCAIPGVRVPSNGKGQGRLLGDGACPWISSRLASRFGAAIDPELSDQ</sequence>
<proteinExistence type="predicted"/>
<accession>A0A089NSJ3</accession>
<protein>
    <submittedName>
        <fullName evidence="1">Protein of unassigned function</fullName>
    </submittedName>
</protein>
<gene>
    <name evidence="1" type="ORF">MOC_1760</name>
</gene>